<protein>
    <submittedName>
        <fullName evidence="2">NAD(P)H-nitrite reductase</fullName>
    </submittedName>
</protein>
<dbReference type="InterPro" id="IPR041854">
    <property type="entry name" value="BFD-like_2Fe2S-bd_dom_sf"/>
</dbReference>
<proteinExistence type="predicted"/>
<organism evidence="2 3">
    <name type="scientific">Syntrophotalea acetylenivorans</name>
    <dbReference type="NCBI Taxonomy" id="1842532"/>
    <lineage>
        <taxon>Bacteria</taxon>
        <taxon>Pseudomonadati</taxon>
        <taxon>Thermodesulfobacteriota</taxon>
        <taxon>Desulfuromonadia</taxon>
        <taxon>Desulfuromonadales</taxon>
        <taxon>Syntrophotaleaceae</taxon>
        <taxon>Syntrophotalea</taxon>
    </lineage>
</organism>
<dbReference type="Gene3D" id="1.10.10.1100">
    <property type="entry name" value="BFD-like [2Fe-2S]-binding domain"/>
    <property type="match status" value="1"/>
</dbReference>
<keyword evidence="3" id="KW-1185">Reference proteome</keyword>
<evidence type="ECO:0000259" key="1">
    <source>
        <dbReference type="Pfam" id="PF04324"/>
    </source>
</evidence>
<dbReference type="Pfam" id="PF04324">
    <property type="entry name" value="Fer2_BFD"/>
    <property type="match status" value="1"/>
</dbReference>
<name>A0A1L3GSE3_9BACT</name>
<dbReference type="Proteomes" id="UP000182517">
    <property type="component" value="Chromosome"/>
</dbReference>
<gene>
    <name evidence="2" type="ORF">A7E78_13960</name>
</gene>
<accession>A0A1L3GSE3</accession>
<dbReference type="InterPro" id="IPR007419">
    <property type="entry name" value="BFD-like_2Fe2S-bd_dom"/>
</dbReference>
<feature type="domain" description="BFD-like [2Fe-2S]-binding" evidence="1">
    <location>
        <begin position="5"/>
        <end position="62"/>
    </location>
</feature>
<dbReference type="AlphaFoldDB" id="A0A1L3GSE3"/>
<sequence length="77" mass="8581">MTDKLICHCIGVTEDKIVQAIREGSHTLKSIRESTKACTGNRCKELNPKGRCCSDDIIAIIRREIGNDKDTNFCGKK</sequence>
<dbReference type="EMBL" id="CP015519">
    <property type="protein sequence ID" value="APG28837.1"/>
    <property type="molecule type" value="Genomic_DNA"/>
</dbReference>
<evidence type="ECO:0000313" key="3">
    <source>
        <dbReference type="Proteomes" id="UP000182517"/>
    </source>
</evidence>
<dbReference type="OrthoDB" id="15293at2"/>
<reference evidence="2 3" key="1">
    <citation type="journal article" date="2017" name="Genome Announc.">
        <title>Complete Genome Sequences of Two Acetylene-Fermenting Pelobacter acetylenicus Strains.</title>
        <authorList>
            <person name="Sutton J.M."/>
            <person name="Baesman S.M."/>
            <person name="Fierst J.L."/>
            <person name="Poret-Peterson A.T."/>
            <person name="Oremland R.S."/>
            <person name="Dunlap D.S."/>
            <person name="Akob D.M."/>
        </authorList>
    </citation>
    <scope>NUCLEOTIDE SEQUENCE [LARGE SCALE GENOMIC DNA]</scope>
    <source>
        <strain evidence="2 3">SFB93</strain>
    </source>
</reference>
<dbReference type="RefSeq" id="WP_072284861.1">
    <property type="nucleotide sequence ID" value="NZ_CP015519.1"/>
</dbReference>
<dbReference type="KEGG" id="pef:A7E78_13960"/>
<dbReference type="STRING" id="1842532.A7E78_13960"/>
<evidence type="ECO:0000313" key="2">
    <source>
        <dbReference type="EMBL" id="APG28837.1"/>
    </source>
</evidence>